<evidence type="ECO:0000313" key="2">
    <source>
        <dbReference type="Proteomes" id="UP000054776"/>
    </source>
</evidence>
<dbReference type="OrthoDB" id="5916199at2759"/>
<gene>
    <name evidence="1" type="ORF">T01_15191</name>
</gene>
<organism evidence="1 2">
    <name type="scientific">Trichinella spiralis</name>
    <name type="common">Trichina worm</name>
    <dbReference type="NCBI Taxonomy" id="6334"/>
    <lineage>
        <taxon>Eukaryota</taxon>
        <taxon>Metazoa</taxon>
        <taxon>Ecdysozoa</taxon>
        <taxon>Nematoda</taxon>
        <taxon>Enoplea</taxon>
        <taxon>Dorylaimia</taxon>
        <taxon>Trichinellida</taxon>
        <taxon>Trichinellidae</taxon>
        <taxon>Trichinella</taxon>
    </lineage>
</organism>
<keyword evidence="2" id="KW-1185">Reference proteome</keyword>
<dbReference type="InParanoid" id="A0A0V1BEH2"/>
<name>A0A0V1BEH2_TRISP</name>
<dbReference type="AlphaFoldDB" id="A0A0V1BEH2"/>
<proteinExistence type="predicted"/>
<accession>A0A0V1BEH2</accession>
<dbReference type="EMBL" id="JYDH01000056">
    <property type="protein sequence ID" value="KRY35262.1"/>
    <property type="molecule type" value="Genomic_DNA"/>
</dbReference>
<sequence length="110" mass="12735">MKITTKINAERLFSESAPSSPRFKMLDLTEILSDGVLVKDCFTGVLVRRMKVKTIYDHRDLNSESRKIDCETANAIQKRSLSQLCLIYGYWSAQTVITHRRNPWFVLLIL</sequence>
<dbReference type="Proteomes" id="UP000054776">
    <property type="component" value="Unassembled WGS sequence"/>
</dbReference>
<reference evidence="1 2" key="1">
    <citation type="submission" date="2015-01" db="EMBL/GenBank/DDBJ databases">
        <title>Evolution of Trichinella species and genotypes.</title>
        <authorList>
            <person name="Korhonen P.K."/>
            <person name="Edoardo P."/>
            <person name="Giuseppe L.R."/>
            <person name="Gasser R.B."/>
        </authorList>
    </citation>
    <scope>NUCLEOTIDE SEQUENCE [LARGE SCALE GENOMIC DNA]</scope>
    <source>
        <strain evidence="1">ISS3</strain>
    </source>
</reference>
<comment type="caution">
    <text evidence="1">The sequence shown here is derived from an EMBL/GenBank/DDBJ whole genome shotgun (WGS) entry which is preliminary data.</text>
</comment>
<evidence type="ECO:0000313" key="1">
    <source>
        <dbReference type="EMBL" id="KRY35262.1"/>
    </source>
</evidence>
<protein>
    <submittedName>
        <fullName evidence="1">Uncharacterized protein</fullName>
    </submittedName>
</protein>